<dbReference type="EMBL" id="UINC01051454">
    <property type="protein sequence ID" value="SVB65632.1"/>
    <property type="molecule type" value="Genomic_DNA"/>
</dbReference>
<evidence type="ECO:0008006" key="2">
    <source>
        <dbReference type="Google" id="ProtNLM"/>
    </source>
</evidence>
<accession>A0A382FSP5</accession>
<dbReference type="AlphaFoldDB" id="A0A382FSP5"/>
<sequence length="44" mass="5028">MLLRLPMEVLIILLPILIFSLCFHEFSHGYIAYKLGDHTAARNG</sequence>
<name>A0A382FSP5_9ZZZZ</name>
<reference evidence="1" key="1">
    <citation type="submission" date="2018-05" db="EMBL/GenBank/DDBJ databases">
        <authorList>
            <person name="Lanie J.A."/>
            <person name="Ng W.-L."/>
            <person name="Kazmierczak K.M."/>
            <person name="Andrzejewski T.M."/>
            <person name="Davidsen T.M."/>
            <person name="Wayne K.J."/>
            <person name="Tettelin H."/>
            <person name="Glass J.I."/>
            <person name="Rusch D."/>
            <person name="Podicherti R."/>
            <person name="Tsui H.-C.T."/>
            <person name="Winkler M.E."/>
        </authorList>
    </citation>
    <scope>NUCLEOTIDE SEQUENCE</scope>
</reference>
<proteinExistence type="predicted"/>
<protein>
    <recommendedName>
        <fullName evidence="2">Peptidase M50 domain-containing protein</fullName>
    </recommendedName>
</protein>
<feature type="non-terminal residue" evidence="1">
    <location>
        <position position="44"/>
    </location>
</feature>
<evidence type="ECO:0000313" key="1">
    <source>
        <dbReference type="EMBL" id="SVB65632.1"/>
    </source>
</evidence>
<organism evidence="1">
    <name type="scientific">marine metagenome</name>
    <dbReference type="NCBI Taxonomy" id="408172"/>
    <lineage>
        <taxon>unclassified sequences</taxon>
        <taxon>metagenomes</taxon>
        <taxon>ecological metagenomes</taxon>
    </lineage>
</organism>
<gene>
    <name evidence="1" type="ORF">METZ01_LOCUS218486</name>
</gene>